<keyword evidence="3" id="KW-1185">Reference proteome</keyword>
<dbReference type="AlphaFoldDB" id="A0A090MNH5"/>
<evidence type="ECO:0000313" key="3">
    <source>
        <dbReference type="Proteomes" id="UP000035762"/>
    </source>
</evidence>
<protein>
    <submittedName>
        <fullName evidence="2">Uncharacterized protein</fullName>
    </submittedName>
</protein>
<sequence>MCTAGTFGFHGWAISEMPEAQNRGSSEAPGIWARNSGANSPNTVEQCTPTFSNSRPRIIDITPPPPGAPVWSVRSHGLRTKRPA</sequence>
<accession>A0A090MNH5</accession>
<comment type="caution">
    <text evidence="2">The sequence shown here is derived from an EMBL/GenBank/DDBJ whole genome shotgun (WGS) entry which is preliminary data.</text>
</comment>
<evidence type="ECO:0000256" key="1">
    <source>
        <dbReference type="SAM" id="MobiDB-lite"/>
    </source>
</evidence>
<feature type="compositionally biased region" description="Polar residues" evidence="1">
    <location>
        <begin position="36"/>
        <end position="54"/>
    </location>
</feature>
<organism evidence="2 3">
    <name type="scientific">Afipia felis</name>
    <name type="common">Cat scratch disease bacillus</name>
    <dbReference type="NCBI Taxonomy" id="1035"/>
    <lineage>
        <taxon>Bacteria</taxon>
        <taxon>Pseudomonadati</taxon>
        <taxon>Pseudomonadota</taxon>
        <taxon>Alphaproteobacteria</taxon>
        <taxon>Hyphomicrobiales</taxon>
        <taxon>Nitrobacteraceae</taxon>
        <taxon>Afipia</taxon>
    </lineage>
</organism>
<dbReference type="EMBL" id="CCAZ020000001">
    <property type="protein sequence ID" value="CEG08945.1"/>
    <property type="molecule type" value="Genomic_DNA"/>
</dbReference>
<reference evidence="2 3" key="1">
    <citation type="journal article" date="2014" name="Genome Announc.">
        <title>Genome Sequence of Afipia felis Strain 76713, Isolated in Hospital Water Using an Amoeba Co-Culture Procedure.</title>
        <authorList>
            <person name="Benamar S."/>
            <person name="La Scola B."/>
            <person name="Croce O."/>
        </authorList>
    </citation>
    <scope>NUCLEOTIDE SEQUENCE [LARGE SCALE GENOMIC DNA]</scope>
    <source>
        <strain evidence="2 3">76713</strain>
    </source>
</reference>
<proteinExistence type="predicted"/>
<name>A0A090MNH5_AFIFE</name>
<gene>
    <name evidence="2" type="ORF">BN961_02365</name>
</gene>
<feature type="region of interest" description="Disordered" evidence="1">
    <location>
        <begin position="18"/>
        <end position="84"/>
    </location>
</feature>
<evidence type="ECO:0000313" key="2">
    <source>
        <dbReference type="EMBL" id="CEG08945.1"/>
    </source>
</evidence>
<dbReference type="Proteomes" id="UP000035762">
    <property type="component" value="Unassembled WGS sequence"/>
</dbReference>